<dbReference type="STRING" id="4533.J3NA39"/>
<name>J3NA39_ORYBR</name>
<dbReference type="InterPro" id="IPR000477">
    <property type="entry name" value="RT_dom"/>
</dbReference>
<evidence type="ECO:0000256" key="2">
    <source>
        <dbReference type="SAM" id="MobiDB-lite"/>
    </source>
</evidence>
<evidence type="ECO:0008006" key="7">
    <source>
        <dbReference type="Google" id="ProtNLM"/>
    </source>
</evidence>
<dbReference type="GO" id="GO:0008270">
    <property type="term" value="F:zinc ion binding"/>
    <property type="evidence" value="ECO:0007669"/>
    <property type="project" value="UniProtKB-KW"/>
</dbReference>
<dbReference type="SUPFAM" id="SSF57756">
    <property type="entry name" value="Retrovirus zinc finger-like domains"/>
    <property type="match status" value="1"/>
</dbReference>
<keyword evidence="6" id="KW-1185">Reference proteome</keyword>
<evidence type="ECO:0000259" key="4">
    <source>
        <dbReference type="PROSITE" id="PS50878"/>
    </source>
</evidence>
<dbReference type="Gramene" id="OB11G26750.1">
    <property type="protein sequence ID" value="OB11G26750.1"/>
    <property type="gene ID" value="OB11G26750"/>
</dbReference>
<feature type="region of interest" description="Disordered" evidence="2">
    <location>
        <begin position="565"/>
        <end position="597"/>
    </location>
</feature>
<dbReference type="PROSITE" id="PS50158">
    <property type="entry name" value="ZF_CCHC"/>
    <property type="match status" value="1"/>
</dbReference>
<feature type="compositionally biased region" description="Polar residues" evidence="2">
    <location>
        <begin position="450"/>
        <end position="464"/>
    </location>
</feature>
<dbReference type="Gene3D" id="4.10.60.10">
    <property type="entry name" value="Zinc finger, CCHC-type"/>
    <property type="match status" value="1"/>
</dbReference>
<dbReference type="PANTHER" id="PTHR33116">
    <property type="entry name" value="REVERSE TRANSCRIPTASE ZINC-BINDING DOMAIN-CONTAINING PROTEIN-RELATED-RELATED"/>
    <property type="match status" value="1"/>
</dbReference>
<dbReference type="PROSITE" id="PS50878">
    <property type="entry name" value="RT_POL"/>
    <property type="match status" value="1"/>
</dbReference>
<organism evidence="5">
    <name type="scientific">Oryza brachyantha</name>
    <name type="common">malo sina</name>
    <dbReference type="NCBI Taxonomy" id="4533"/>
    <lineage>
        <taxon>Eukaryota</taxon>
        <taxon>Viridiplantae</taxon>
        <taxon>Streptophyta</taxon>
        <taxon>Embryophyta</taxon>
        <taxon>Tracheophyta</taxon>
        <taxon>Spermatophyta</taxon>
        <taxon>Magnoliopsida</taxon>
        <taxon>Liliopsida</taxon>
        <taxon>Poales</taxon>
        <taxon>Poaceae</taxon>
        <taxon>BOP clade</taxon>
        <taxon>Oryzoideae</taxon>
        <taxon>Oryzeae</taxon>
        <taxon>Oryzinae</taxon>
        <taxon>Oryza</taxon>
    </lineage>
</organism>
<dbReference type="SUPFAM" id="SSF56219">
    <property type="entry name" value="DNase I-like"/>
    <property type="match status" value="1"/>
</dbReference>
<accession>J3NA39</accession>
<evidence type="ECO:0000313" key="5">
    <source>
        <dbReference type="EnsemblPlants" id="OB11G26750.1"/>
    </source>
</evidence>
<dbReference type="Proteomes" id="UP000006038">
    <property type="component" value="Chromosome 11"/>
</dbReference>
<dbReference type="InterPro" id="IPR036875">
    <property type="entry name" value="Znf_CCHC_sf"/>
</dbReference>
<feature type="region of interest" description="Disordered" evidence="2">
    <location>
        <begin position="500"/>
        <end position="521"/>
    </location>
</feature>
<reference evidence="5" key="1">
    <citation type="journal article" date="2013" name="Nat. Commun.">
        <title>Whole-genome sequencing of Oryza brachyantha reveals mechanisms underlying Oryza genome evolution.</title>
        <authorList>
            <person name="Chen J."/>
            <person name="Huang Q."/>
            <person name="Gao D."/>
            <person name="Wang J."/>
            <person name="Lang Y."/>
            <person name="Liu T."/>
            <person name="Li B."/>
            <person name="Bai Z."/>
            <person name="Luis Goicoechea J."/>
            <person name="Liang C."/>
            <person name="Chen C."/>
            <person name="Zhang W."/>
            <person name="Sun S."/>
            <person name="Liao Y."/>
            <person name="Zhang X."/>
            <person name="Yang L."/>
            <person name="Song C."/>
            <person name="Wang M."/>
            <person name="Shi J."/>
            <person name="Liu G."/>
            <person name="Liu J."/>
            <person name="Zhou H."/>
            <person name="Zhou W."/>
            <person name="Yu Q."/>
            <person name="An N."/>
            <person name="Chen Y."/>
            <person name="Cai Q."/>
            <person name="Wang B."/>
            <person name="Liu B."/>
            <person name="Min J."/>
            <person name="Huang Y."/>
            <person name="Wu H."/>
            <person name="Li Z."/>
            <person name="Zhang Y."/>
            <person name="Yin Y."/>
            <person name="Song W."/>
            <person name="Jiang J."/>
            <person name="Jackson S.A."/>
            <person name="Wing R.A."/>
            <person name="Wang J."/>
            <person name="Chen M."/>
        </authorList>
    </citation>
    <scope>NUCLEOTIDE SEQUENCE [LARGE SCALE GENOMIC DNA]</scope>
    <source>
        <strain evidence="5">cv. IRGC 101232</strain>
    </source>
</reference>
<keyword evidence="1" id="KW-0863">Zinc-finger</keyword>
<dbReference type="Gene3D" id="3.60.10.10">
    <property type="entry name" value="Endonuclease/exonuclease/phosphatase"/>
    <property type="match status" value="1"/>
</dbReference>
<evidence type="ECO:0000259" key="3">
    <source>
        <dbReference type="PROSITE" id="PS50158"/>
    </source>
</evidence>
<feature type="compositionally biased region" description="Polar residues" evidence="2">
    <location>
        <begin position="128"/>
        <end position="142"/>
    </location>
</feature>
<protein>
    <recommendedName>
        <fullName evidence="7">CCHC-type domain-containing protein</fullName>
    </recommendedName>
</protein>
<proteinExistence type="predicted"/>
<dbReference type="CDD" id="cd01650">
    <property type="entry name" value="RT_nLTR_like"/>
    <property type="match status" value="1"/>
</dbReference>
<dbReference type="GO" id="GO:0003676">
    <property type="term" value="F:nucleic acid binding"/>
    <property type="evidence" value="ECO:0007669"/>
    <property type="project" value="InterPro"/>
</dbReference>
<dbReference type="OMA" id="HEGATIG"/>
<dbReference type="InterPro" id="IPR001878">
    <property type="entry name" value="Znf_CCHC"/>
</dbReference>
<sequence>MPTWRDIVVAASHPAARSKARTREDIGIQDDWTEVGSRKKRKQHSRREDRPNTAGDRSAFKTSKPVPRWLLGRCFKFLWLGHRKLDCGGERRCYNCWFTGHVERECPDRSRSDPTTRPPPRPATTPRVASQPSATQPASPTRPSRKKVVPARAKMTRCGDPSFRPSGVRVCAIPWTAGMHEQEAYLGSHALLASVRGNRQAISPEMLVAVLSRDCGVRRQEVRVEVCAPDDFLITFANPDDCHRTVMYFSGNLWVQGCRIDFCRWNKRAAAGSSEMKYLVKLGLEGLPAHAWEEVAVRILLAGWRCHLVELLPPADARSLEVVAWAAQPNLIPKEPPSPPRKNCLDYNLIVHVLEVTDPSPEPYGLEAYYDLIRRDDDDDEERRRANRAATSSSAFREGLMAQDRIGLAWGVANPSEAHRPGLRAAFSVGRSIACRRLCLHIGGRAMTTAPNVKNPRSSLSSKLGYTYHGPMRRRRRKGPQALGQAQAADLLHEGATIGLGRESGLQPPQQVGGEEAHKAEKMNPAQLEGVEGHKGGETASAFENLPPHMSMQISSFIDACTMTTAPSVLGTPPPPMRPETRKRFTVPDGFKPRRSPRILLQGDGARKHTITKAQTVAMKKLGIIGEQDQPSQAALGKFVNLFNNPLSASNLEALAELLGVEMETKLSQVDVCSVRQTCGPAFSDFVFLAAQGTRGGIILAWKSDVFAATLVHSGAWSISVRIKELITAREWFLTTVYGPQDEQEKLMFLDELHTAAGICQPAWAIAGDFNLVTSVADKSNGRVNRRLMNAFKNKLNQLELKEVYLFGRRYTWSNEQQQPILAKLDRVFVTASWEELFSEMSLQALSSSVSDHCPILLACGSYLHKPRKFRFENFWIKLDGFGQMARLSRKLRSWGQRRISQLRLQFQVASEIILRGLSVRCHTRKKPTILLKLDISRAFDSVSWQFLINMLRFRGFGPRWCTWVCTLLATSSATVCMNGFECDPIIPAKGLRQGDPLSPMLFVMVMDSLQALVRRATQHRLLSRIEGVASAISLYADDAVIFFRPTELEAYGLKAILDLFGSATGLWVNFTKSAITTIQCSQKEAELVQNILQCRVEAFPITYLGLPLSLRKLTKPDIQPLLDRFGKKIAGWKPKFLSTGDRLILIKSILFALPLHLPSVLEMPKWALKEINRKCRGFLWKRQEEIHGGHCLVAWKLICMPVENGGLGIKDLDLFGKALRLKWLALQHDQKDRPWAKFPIRQPKQMENMSYLATKFIVGNGTTVNFWKAHWLPGGSIMNSRKCLFSHVEKSNLTVADGVHNNRWVRDIKGAPSNVAIAEYFAVWDEVQQMMLNPEQEDAVMWKTATNGCFSVAEAYKFFFAANTLVVCGKINWKSHVPTKIKFFMWLAERGRCLTADNLAQRGWPHQAGCRLCSAAQESCAHLFVDCRFTNEVWTRLRSWVELDFTLPGERGLALGDWWLEARSCCRTVYRKNFDALVQLTF</sequence>
<feature type="domain" description="Reverse transcriptase" evidence="4">
    <location>
        <begin position="861"/>
        <end position="1109"/>
    </location>
</feature>
<dbReference type="Pfam" id="PF13966">
    <property type="entry name" value="zf-RVT"/>
    <property type="match status" value="1"/>
</dbReference>
<dbReference type="HOGENOM" id="CLU_000680_33_1_1"/>
<dbReference type="Pfam" id="PF00078">
    <property type="entry name" value="RVT_1"/>
    <property type="match status" value="1"/>
</dbReference>
<feature type="compositionally biased region" description="Basic and acidic residues" evidence="2">
    <location>
        <begin position="105"/>
        <end position="114"/>
    </location>
</feature>
<evidence type="ECO:0000313" key="6">
    <source>
        <dbReference type="Proteomes" id="UP000006038"/>
    </source>
</evidence>
<dbReference type="SUPFAM" id="SSF56672">
    <property type="entry name" value="DNA/RNA polymerases"/>
    <property type="match status" value="1"/>
</dbReference>
<keyword evidence="1" id="KW-0862">Zinc</keyword>
<dbReference type="InterPro" id="IPR036691">
    <property type="entry name" value="Endo/exonu/phosph_ase_sf"/>
</dbReference>
<dbReference type="EnsemblPlants" id="OB11G26750.1">
    <property type="protein sequence ID" value="OB11G26750.1"/>
    <property type="gene ID" value="OB11G26750"/>
</dbReference>
<feature type="region of interest" description="Disordered" evidence="2">
    <location>
        <begin position="105"/>
        <end position="160"/>
    </location>
</feature>
<feature type="domain" description="CCHC-type" evidence="3">
    <location>
        <begin position="91"/>
        <end position="108"/>
    </location>
</feature>
<reference evidence="5" key="2">
    <citation type="submission" date="2013-04" db="UniProtKB">
        <authorList>
            <consortium name="EnsemblPlants"/>
        </authorList>
    </citation>
    <scope>IDENTIFICATION</scope>
</reference>
<dbReference type="InterPro" id="IPR026960">
    <property type="entry name" value="RVT-Znf"/>
</dbReference>
<evidence type="ECO:0000256" key="1">
    <source>
        <dbReference type="PROSITE-ProRule" id="PRU00047"/>
    </source>
</evidence>
<dbReference type="PANTHER" id="PTHR33116:SF78">
    <property type="entry name" value="OS12G0587133 PROTEIN"/>
    <property type="match status" value="1"/>
</dbReference>
<feature type="region of interest" description="Disordered" evidence="2">
    <location>
        <begin position="13"/>
        <end position="61"/>
    </location>
</feature>
<dbReference type="InterPro" id="IPR043502">
    <property type="entry name" value="DNA/RNA_pol_sf"/>
</dbReference>
<dbReference type="eggNOG" id="KOG1075">
    <property type="taxonomic scope" value="Eukaryota"/>
</dbReference>
<keyword evidence="1" id="KW-0479">Metal-binding</keyword>
<feature type="region of interest" description="Disordered" evidence="2">
    <location>
        <begin position="450"/>
        <end position="479"/>
    </location>
</feature>